<dbReference type="Proteomes" id="UP001320119">
    <property type="component" value="Chromosome"/>
</dbReference>
<accession>A0AAN1WLR6</accession>
<evidence type="ECO:0000313" key="2">
    <source>
        <dbReference type="EMBL" id="BCD99924.1"/>
    </source>
</evidence>
<keyword evidence="1" id="KW-0472">Membrane</keyword>
<evidence type="ECO:0000256" key="1">
    <source>
        <dbReference type="SAM" id="Phobius"/>
    </source>
</evidence>
<feature type="transmembrane region" description="Helical" evidence="1">
    <location>
        <begin position="20"/>
        <end position="44"/>
    </location>
</feature>
<dbReference type="RefSeq" id="WP_236985224.1">
    <property type="nucleotide sequence ID" value="NZ_AP023086.1"/>
</dbReference>
<reference evidence="2 3" key="1">
    <citation type="journal article" date="2022" name="IScience">
        <title>An ultrasensitive nanofiber-based assay for enzymatic hydrolysis and deep-sea microbial degradation of cellulose.</title>
        <authorList>
            <person name="Tsudome M."/>
            <person name="Tachioka M."/>
            <person name="Miyazaki M."/>
            <person name="Uchimura K."/>
            <person name="Tsuda M."/>
            <person name="Takaki Y."/>
            <person name="Deguchi S."/>
        </authorList>
    </citation>
    <scope>NUCLEOTIDE SEQUENCE [LARGE SCALE GENOMIC DNA]</scope>
    <source>
        <strain evidence="2 3">GE09</strain>
    </source>
</reference>
<gene>
    <name evidence="2" type="ORF">MARGE09_P4126</name>
</gene>
<evidence type="ECO:0008006" key="4">
    <source>
        <dbReference type="Google" id="ProtNLM"/>
    </source>
</evidence>
<name>A0AAN1WLR6_9GAMM</name>
<sequence length="115" mass="13847">MDIDQEHEKKLRKAKDTSQLVYILQAVSFVIGFTFIAAVVINYIKRDELENTWLESHNRWQMRTFWFSLLWSVIGFITLIVFIGWFILVANAIWVIYRIVRGWINLSEDKEMYQK</sequence>
<keyword evidence="1" id="KW-1133">Transmembrane helix</keyword>
<dbReference type="KEGG" id="marq:MARGE09_P4126"/>
<organism evidence="2 3">
    <name type="scientific">Marinagarivorans cellulosilyticus</name>
    <dbReference type="NCBI Taxonomy" id="2721545"/>
    <lineage>
        <taxon>Bacteria</taxon>
        <taxon>Pseudomonadati</taxon>
        <taxon>Pseudomonadota</taxon>
        <taxon>Gammaproteobacteria</taxon>
        <taxon>Cellvibrionales</taxon>
        <taxon>Cellvibrionaceae</taxon>
        <taxon>Marinagarivorans</taxon>
    </lineage>
</organism>
<keyword evidence="1" id="KW-0812">Transmembrane</keyword>
<dbReference type="EMBL" id="AP023086">
    <property type="protein sequence ID" value="BCD99924.1"/>
    <property type="molecule type" value="Genomic_DNA"/>
</dbReference>
<evidence type="ECO:0000313" key="3">
    <source>
        <dbReference type="Proteomes" id="UP001320119"/>
    </source>
</evidence>
<feature type="transmembrane region" description="Helical" evidence="1">
    <location>
        <begin position="64"/>
        <end position="97"/>
    </location>
</feature>
<keyword evidence="3" id="KW-1185">Reference proteome</keyword>
<protein>
    <recommendedName>
        <fullName evidence="4">Transmembrane protein</fullName>
    </recommendedName>
</protein>
<proteinExistence type="predicted"/>
<dbReference type="AlphaFoldDB" id="A0AAN1WLR6"/>